<keyword evidence="3" id="KW-1185">Reference proteome</keyword>
<protein>
    <recommendedName>
        <fullName evidence="1">DUF4136 domain-containing protein</fullName>
    </recommendedName>
</protein>
<proteinExistence type="predicted"/>
<gene>
    <name evidence="2" type="ORF">ADIS_2858</name>
</gene>
<dbReference type="Pfam" id="PF13590">
    <property type="entry name" value="DUF4136"/>
    <property type="match status" value="1"/>
</dbReference>
<dbReference type="EMBL" id="AQHR01000085">
    <property type="protein sequence ID" value="EON76408.1"/>
    <property type="molecule type" value="Genomic_DNA"/>
</dbReference>
<accession>R7ZQS8</accession>
<reference evidence="2 3" key="1">
    <citation type="submission" date="2013-02" db="EMBL/GenBank/DDBJ databases">
        <title>A novel strain isolated from Lonar lake, Maharashtra, India.</title>
        <authorList>
            <person name="Singh A."/>
        </authorList>
    </citation>
    <scope>NUCLEOTIDE SEQUENCE [LARGE SCALE GENOMIC DNA]</scope>
    <source>
        <strain evidence="2 3">AK24</strain>
    </source>
</reference>
<comment type="caution">
    <text evidence="2">The sequence shown here is derived from an EMBL/GenBank/DDBJ whole genome shotgun (WGS) entry which is preliminary data.</text>
</comment>
<evidence type="ECO:0000259" key="1">
    <source>
        <dbReference type="Pfam" id="PF13590"/>
    </source>
</evidence>
<dbReference type="AlphaFoldDB" id="R7ZQS8"/>
<dbReference type="STRING" id="1232681.ADIS_2858"/>
<evidence type="ECO:0000313" key="3">
    <source>
        <dbReference type="Proteomes" id="UP000013909"/>
    </source>
</evidence>
<dbReference type="Proteomes" id="UP000013909">
    <property type="component" value="Unassembled WGS sequence"/>
</dbReference>
<dbReference type="Gene3D" id="3.30.160.670">
    <property type="match status" value="1"/>
</dbReference>
<feature type="domain" description="DUF4136" evidence="1">
    <location>
        <begin position="6"/>
        <end position="152"/>
    </location>
</feature>
<evidence type="ECO:0000313" key="2">
    <source>
        <dbReference type="EMBL" id="EON76408.1"/>
    </source>
</evidence>
<sequence length="160" mass="18377">MARPDAFQTFFVISEFYDAMAFNSPVLEENLQKRLTEGMEKFGYQLDSKKPDLIVRYNTLLTDRKKEINSAPMGPWGWGMNPWMWGNPWMMGPGMGGGFRVEKYDLGEVVVDFIDTRQDKVVMRISAVGEINKPDQRSRNLKASVDKILKEFARNISSRG</sequence>
<name>R7ZQS8_9BACT</name>
<organism evidence="2 3">
    <name type="scientific">Lunatimonas lonarensis</name>
    <dbReference type="NCBI Taxonomy" id="1232681"/>
    <lineage>
        <taxon>Bacteria</taxon>
        <taxon>Pseudomonadati</taxon>
        <taxon>Bacteroidota</taxon>
        <taxon>Cytophagia</taxon>
        <taxon>Cytophagales</taxon>
        <taxon>Cyclobacteriaceae</taxon>
    </lineage>
</organism>
<dbReference type="InterPro" id="IPR025411">
    <property type="entry name" value="DUF4136"/>
</dbReference>